<feature type="transmembrane region" description="Helical" evidence="2">
    <location>
        <begin position="252"/>
        <end position="276"/>
    </location>
</feature>
<proteinExistence type="predicted"/>
<dbReference type="EMBL" id="BMAR01000001">
    <property type="protein sequence ID" value="GFR41404.1"/>
    <property type="molecule type" value="Genomic_DNA"/>
</dbReference>
<dbReference type="AlphaFoldDB" id="A0AAD3HHD9"/>
<evidence type="ECO:0000313" key="3">
    <source>
        <dbReference type="EMBL" id="GFR41404.1"/>
    </source>
</evidence>
<accession>A0AAD3HHD9</accession>
<protein>
    <submittedName>
        <fullName evidence="3">Uncharacterized protein</fullName>
    </submittedName>
</protein>
<evidence type="ECO:0000256" key="1">
    <source>
        <dbReference type="SAM" id="MobiDB-lite"/>
    </source>
</evidence>
<keyword evidence="4" id="KW-1185">Reference proteome</keyword>
<organism evidence="3 4">
    <name type="scientific">Astrephomene gubernaculifera</name>
    <dbReference type="NCBI Taxonomy" id="47775"/>
    <lineage>
        <taxon>Eukaryota</taxon>
        <taxon>Viridiplantae</taxon>
        <taxon>Chlorophyta</taxon>
        <taxon>core chlorophytes</taxon>
        <taxon>Chlorophyceae</taxon>
        <taxon>CS clade</taxon>
        <taxon>Chlamydomonadales</taxon>
        <taxon>Astrephomenaceae</taxon>
        <taxon>Astrephomene</taxon>
    </lineage>
</organism>
<evidence type="ECO:0000313" key="4">
    <source>
        <dbReference type="Proteomes" id="UP001054857"/>
    </source>
</evidence>
<comment type="caution">
    <text evidence="3">The sequence shown here is derived from an EMBL/GenBank/DDBJ whole genome shotgun (WGS) entry which is preliminary data.</text>
</comment>
<keyword evidence="2" id="KW-0472">Membrane</keyword>
<feature type="compositionally biased region" description="Low complexity" evidence="1">
    <location>
        <begin position="110"/>
        <end position="123"/>
    </location>
</feature>
<sequence>MESTVLKRVSNASCLNLRPSRGQHLVTAAAQQGAKGPANSGAQLADIYIGFQKEDGFGSREGRKGRVIKDDPRKYPSRDEWGTGGWAGGEAGLWKLREQVKAQKEKEAPKAAAKPPSRAASVPSKPPPGKEVIYVGFNKDEIDLRKSGAKGRVLVDDPRKYPGKEDIGLLAGVAGGFAGGEAGVKQFVATGDVKFRKPGEPGRRQFSPLTLAGLVALAGAVGGIVLDLVTDAGENAVSRELLQAPIDQNTKLLILSAMGLVGVSGVIIGTTAALRALKERIQDTAKNAAVSGVFLLVVYLIAKSILEEI</sequence>
<feature type="region of interest" description="Disordered" evidence="1">
    <location>
        <begin position="59"/>
        <end position="83"/>
    </location>
</feature>
<feature type="region of interest" description="Disordered" evidence="1">
    <location>
        <begin position="101"/>
        <end position="130"/>
    </location>
</feature>
<keyword evidence="2" id="KW-1133">Transmembrane helix</keyword>
<feature type="transmembrane region" description="Helical" evidence="2">
    <location>
        <begin position="288"/>
        <end position="306"/>
    </location>
</feature>
<dbReference type="Proteomes" id="UP001054857">
    <property type="component" value="Unassembled WGS sequence"/>
</dbReference>
<keyword evidence="2" id="KW-0812">Transmembrane</keyword>
<gene>
    <name evidence="3" type="ORF">Agub_g2084</name>
</gene>
<feature type="compositionally biased region" description="Basic and acidic residues" evidence="1">
    <location>
        <begin position="59"/>
        <end position="81"/>
    </location>
</feature>
<evidence type="ECO:0000256" key="2">
    <source>
        <dbReference type="SAM" id="Phobius"/>
    </source>
</evidence>
<name>A0AAD3HHD9_9CHLO</name>
<reference evidence="3 4" key="1">
    <citation type="journal article" date="2021" name="Sci. Rep.">
        <title>Genome sequencing of the multicellular alga Astrephomene provides insights into convergent evolution of germ-soma differentiation.</title>
        <authorList>
            <person name="Yamashita S."/>
            <person name="Yamamoto K."/>
            <person name="Matsuzaki R."/>
            <person name="Suzuki S."/>
            <person name="Yamaguchi H."/>
            <person name="Hirooka S."/>
            <person name="Minakuchi Y."/>
            <person name="Miyagishima S."/>
            <person name="Kawachi M."/>
            <person name="Toyoda A."/>
            <person name="Nozaki H."/>
        </authorList>
    </citation>
    <scope>NUCLEOTIDE SEQUENCE [LARGE SCALE GENOMIC DNA]</scope>
    <source>
        <strain evidence="3 4">NIES-4017</strain>
    </source>
</reference>
<feature type="transmembrane region" description="Helical" evidence="2">
    <location>
        <begin position="206"/>
        <end position="226"/>
    </location>
</feature>